<keyword evidence="3" id="KW-1185">Reference proteome</keyword>
<dbReference type="Pfam" id="PF01551">
    <property type="entry name" value="Peptidase_M23"/>
    <property type="match status" value="1"/>
</dbReference>
<name>A0A7J5BFM1_9MICO</name>
<organism evidence="2 3">
    <name type="scientific">Gulosibacter chungangensis</name>
    <dbReference type="NCBI Taxonomy" id="979746"/>
    <lineage>
        <taxon>Bacteria</taxon>
        <taxon>Bacillati</taxon>
        <taxon>Actinomycetota</taxon>
        <taxon>Actinomycetes</taxon>
        <taxon>Micrococcales</taxon>
        <taxon>Microbacteriaceae</taxon>
        <taxon>Gulosibacter</taxon>
    </lineage>
</organism>
<dbReference type="Gene3D" id="2.70.70.10">
    <property type="entry name" value="Glucose Permease (Domain IIA)"/>
    <property type="match status" value="1"/>
</dbReference>
<dbReference type="PANTHER" id="PTHR21666:SF270">
    <property type="entry name" value="MUREIN HYDROLASE ACTIVATOR ENVC"/>
    <property type="match status" value="1"/>
</dbReference>
<dbReference type="OrthoDB" id="1099523at2"/>
<sequence>MVLKSQLRGATFLMSFIPTKVRPAQADAQFEELAAAAEAGVSLTKLEVTPSLCALEDAPQLATVDALSETNPTEPIQYATRRERREAERAIEAQARVEAFAESLRAARVAKTLDITPFSPSQVDTFEIEIPESFRAQWKGGRTRTSRVFAGRNVSGSTVALGLMAGAAVIGTGSAAAFAAAGSTEIGEATATVSPETASIMAAVAPEQVAAEDATVTDAQVAAATAPEIEVTSVTAFDADTVAGLAVQEEAVEEATTQAASGSTSSTTAAQAGIVWPVGASASISSYYGPRTSPTAGASSWHEGVDFTPGYGAAVGSMAAGTVVATDFGSTSYGNYIDVEHTINGQTILTRYAHLSSINVSVGQSVAAGETIGNVGNTGVSTGAHLHFEVHVNGSTTDPLAYLQANA</sequence>
<dbReference type="InterPro" id="IPR011055">
    <property type="entry name" value="Dup_hybrid_motif"/>
</dbReference>
<proteinExistence type="predicted"/>
<evidence type="ECO:0000313" key="3">
    <source>
        <dbReference type="Proteomes" id="UP000433493"/>
    </source>
</evidence>
<evidence type="ECO:0000259" key="1">
    <source>
        <dbReference type="Pfam" id="PF01551"/>
    </source>
</evidence>
<comment type="caution">
    <text evidence="2">The sequence shown here is derived from an EMBL/GenBank/DDBJ whole genome shotgun (WGS) entry which is preliminary data.</text>
</comment>
<accession>A0A7J5BFM1</accession>
<dbReference type="AlphaFoldDB" id="A0A7J5BFM1"/>
<protein>
    <submittedName>
        <fullName evidence="2">M23 family metallopeptidase</fullName>
    </submittedName>
</protein>
<dbReference type="SUPFAM" id="SSF51261">
    <property type="entry name" value="Duplicated hybrid motif"/>
    <property type="match status" value="1"/>
</dbReference>
<dbReference type="InterPro" id="IPR050570">
    <property type="entry name" value="Cell_wall_metabolism_enzyme"/>
</dbReference>
<reference evidence="2 3" key="1">
    <citation type="submission" date="2019-09" db="EMBL/GenBank/DDBJ databases">
        <title>Phylogeny of genus Pseudoclavibacter and closely related genus.</title>
        <authorList>
            <person name="Li Y."/>
        </authorList>
    </citation>
    <scope>NUCLEOTIDE SEQUENCE [LARGE SCALE GENOMIC DNA]</scope>
    <source>
        <strain evidence="2 3">KCTC 13959</strain>
    </source>
</reference>
<dbReference type="Proteomes" id="UP000433493">
    <property type="component" value="Unassembled WGS sequence"/>
</dbReference>
<dbReference type="InterPro" id="IPR016047">
    <property type="entry name" value="M23ase_b-sheet_dom"/>
</dbReference>
<gene>
    <name evidence="2" type="ORF">F8O05_01100</name>
</gene>
<dbReference type="PANTHER" id="PTHR21666">
    <property type="entry name" value="PEPTIDASE-RELATED"/>
    <property type="match status" value="1"/>
</dbReference>
<feature type="domain" description="M23ase beta-sheet core" evidence="1">
    <location>
        <begin position="302"/>
        <end position="399"/>
    </location>
</feature>
<evidence type="ECO:0000313" key="2">
    <source>
        <dbReference type="EMBL" id="KAB1644898.1"/>
    </source>
</evidence>
<dbReference type="GO" id="GO:0004222">
    <property type="term" value="F:metalloendopeptidase activity"/>
    <property type="evidence" value="ECO:0007669"/>
    <property type="project" value="TreeGrafter"/>
</dbReference>
<dbReference type="EMBL" id="WBKB01000001">
    <property type="protein sequence ID" value="KAB1644898.1"/>
    <property type="molecule type" value="Genomic_DNA"/>
</dbReference>
<dbReference type="CDD" id="cd12797">
    <property type="entry name" value="M23_peptidase"/>
    <property type="match status" value="1"/>
</dbReference>